<dbReference type="SUPFAM" id="SSF48726">
    <property type="entry name" value="Immunoglobulin"/>
    <property type="match status" value="1"/>
</dbReference>
<evidence type="ECO:0000256" key="11">
    <source>
        <dbReference type="SAM" id="MobiDB-lite"/>
    </source>
</evidence>
<feature type="region of interest" description="Disordered" evidence="11">
    <location>
        <begin position="445"/>
        <end position="472"/>
    </location>
</feature>
<evidence type="ECO:0000313" key="13">
    <source>
        <dbReference type="EMBL" id="KAJ1112567.1"/>
    </source>
</evidence>
<feature type="domain" description="Ig-like" evidence="12">
    <location>
        <begin position="1"/>
        <end position="126"/>
    </location>
</feature>
<sequence>MLFDSTVLRCQYSTSSRQSAVVQWKYKSYCQDRMEEALGLPPDPNKQNLGWDPYSDCVDNARTVRIVASKQGSAVTLGEFYRERDITIDHDADLRFGKLQWGDSGLYYCHVIASDDPEGKNEDKVELLVMGKTGLLADLLPSFEVEIMPEWAFVCLVILGTALFFVMIGICWCQCCPHSCCCYVRCPCCPDTCCCPKALYEAGKAAKAGYPPVVPTNCPPYYISTVPVAPVPPPMLIEKQHVPPLVQSDSMSGQNAVRKGYRIQADKERDSMKVMYYVEKELAQFDPTRKMREKYNNTISELSSLHEEDANFGRSYRQSRRKPPTGRELDGNAEYYAGASGGSTRQPPSSSYREERNSVRNSHQRPTSELLERKAFAMGVQAVSTDELAAFADSYRQKGRRSDSRGPSRIEKTDLRGRSQYQDSSLEGYYSKRNRCREVFSDSERGWSFSPSRMRVPEDKHLPKRVSRMGQSYDDGYLSSVLERKSKGLEDSCGSATPSNLSVRQGGTRFSRSPTCKGGDEKEQQGKEEDPLPPYSEREHSRASGYRSREHGYHGSSEKRKKKEPSIKTSTTTSGCDAEPQPYACKTVTVIGSGVRP</sequence>
<dbReference type="GO" id="GO:0005923">
    <property type="term" value="C:bicellular tight junction"/>
    <property type="evidence" value="ECO:0007669"/>
    <property type="project" value="UniProtKB-SubCell"/>
</dbReference>
<evidence type="ECO:0000259" key="12">
    <source>
        <dbReference type="PROSITE" id="PS50835"/>
    </source>
</evidence>
<gene>
    <name evidence="13" type="ORF">NDU88_000829</name>
</gene>
<dbReference type="Proteomes" id="UP001066276">
    <property type="component" value="Chromosome 8"/>
</dbReference>
<dbReference type="PANTHER" id="PTHR15923">
    <property type="entry name" value="TRANSMEMBRANE AND IMMUNOGLOBULIN DOMAIN-CONTAINING PROTEIN"/>
    <property type="match status" value="1"/>
</dbReference>
<dbReference type="InterPro" id="IPR036179">
    <property type="entry name" value="Ig-like_dom_sf"/>
</dbReference>
<keyword evidence="8" id="KW-1015">Disulfide bond</keyword>
<name>A0AAV7NBP7_PLEWA</name>
<evidence type="ECO:0000256" key="5">
    <source>
        <dbReference type="ARBA" id="ARBA00022949"/>
    </source>
</evidence>
<proteinExistence type="inferred from homology"/>
<dbReference type="PROSITE" id="PS50835">
    <property type="entry name" value="IG_LIKE"/>
    <property type="match status" value="1"/>
</dbReference>
<evidence type="ECO:0000256" key="8">
    <source>
        <dbReference type="ARBA" id="ARBA00023157"/>
    </source>
</evidence>
<evidence type="ECO:0000313" key="14">
    <source>
        <dbReference type="Proteomes" id="UP001066276"/>
    </source>
</evidence>
<keyword evidence="3" id="KW-0796">Tight junction</keyword>
<evidence type="ECO:0000256" key="4">
    <source>
        <dbReference type="ARBA" id="ARBA00022692"/>
    </source>
</evidence>
<dbReference type="Gene3D" id="2.60.40.10">
    <property type="entry name" value="Immunoglobulins"/>
    <property type="match status" value="1"/>
</dbReference>
<dbReference type="InterPro" id="IPR051874">
    <property type="entry name" value="Ig-like_domain-LISCH7"/>
</dbReference>
<feature type="compositionally biased region" description="Polar residues" evidence="11">
    <location>
        <begin position="494"/>
        <end position="514"/>
    </location>
</feature>
<feature type="compositionally biased region" description="Polar residues" evidence="11">
    <location>
        <begin position="342"/>
        <end position="351"/>
    </location>
</feature>
<evidence type="ECO:0000256" key="2">
    <source>
        <dbReference type="ARBA" id="ARBA00009491"/>
    </source>
</evidence>
<reference evidence="13" key="1">
    <citation type="journal article" date="2022" name="bioRxiv">
        <title>Sequencing and chromosome-scale assembly of the giantPleurodeles waltlgenome.</title>
        <authorList>
            <person name="Brown T."/>
            <person name="Elewa A."/>
            <person name="Iarovenko S."/>
            <person name="Subramanian E."/>
            <person name="Araus A.J."/>
            <person name="Petzold A."/>
            <person name="Susuki M."/>
            <person name="Suzuki K.-i.T."/>
            <person name="Hayashi T."/>
            <person name="Toyoda A."/>
            <person name="Oliveira C."/>
            <person name="Osipova E."/>
            <person name="Leigh N.D."/>
            <person name="Simon A."/>
            <person name="Yun M.H."/>
        </authorList>
    </citation>
    <scope>NUCLEOTIDE SEQUENCE</scope>
    <source>
        <strain evidence="13">20211129_DDA</strain>
        <tissue evidence="13">Liver</tissue>
    </source>
</reference>
<keyword evidence="7" id="KW-0472">Membrane</keyword>
<dbReference type="InterPro" id="IPR013783">
    <property type="entry name" value="Ig-like_fold"/>
</dbReference>
<keyword evidence="9" id="KW-0393">Immunoglobulin domain</keyword>
<evidence type="ECO:0000256" key="3">
    <source>
        <dbReference type="ARBA" id="ARBA00022427"/>
    </source>
</evidence>
<keyword evidence="4" id="KW-0812">Transmembrane</keyword>
<keyword evidence="14" id="KW-1185">Reference proteome</keyword>
<dbReference type="GO" id="GO:0016020">
    <property type="term" value="C:membrane"/>
    <property type="evidence" value="ECO:0007669"/>
    <property type="project" value="TreeGrafter"/>
</dbReference>
<evidence type="ECO:0000256" key="10">
    <source>
        <dbReference type="ARBA" id="ARBA00046288"/>
    </source>
</evidence>
<feature type="compositionally biased region" description="Basic and acidic residues" evidence="11">
    <location>
        <begin position="400"/>
        <end position="417"/>
    </location>
</feature>
<comment type="caution">
    <text evidence="13">The sequence shown here is derived from an EMBL/GenBank/DDBJ whole genome shotgun (WGS) entry which is preliminary data.</text>
</comment>
<feature type="region of interest" description="Disordered" evidence="11">
    <location>
        <begin position="306"/>
        <end position="368"/>
    </location>
</feature>
<comment type="subcellular location">
    <subcellularLocation>
        <location evidence="1">Cell junction</location>
        <location evidence="1">Tight junction</location>
    </subcellularLocation>
    <subcellularLocation>
        <location evidence="10">Endomembrane system</location>
        <topology evidence="10">Single-pass type I membrane protein</topology>
    </subcellularLocation>
</comment>
<evidence type="ECO:0000256" key="9">
    <source>
        <dbReference type="ARBA" id="ARBA00023319"/>
    </source>
</evidence>
<dbReference type="Pfam" id="PF05624">
    <property type="entry name" value="LSR"/>
    <property type="match status" value="1"/>
</dbReference>
<feature type="compositionally biased region" description="Basic and acidic residues" evidence="11">
    <location>
        <begin position="518"/>
        <end position="558"/>
    </location>
</feature>
<dbReference type="InterPro" id="IPR007110">
    <property type="entry name" value="Ig-like_dom"/>
</dbReference>
<keyword evidence="5" id="KW-0965">Cell junction</keyword>
<organism evidence="13 14">
    <name type="scientific">Pleurodeles waltl</name>
    <name type="common">Iberian ribbed newt</name>
    <dbReference type="NCBI Taxonomy" id="8319"/>
    <lineage>
        <taxon>Eukaryota</taxon>
        <taxon>Metazoa</taxon>
        <taxon>Chordata</taxon>
        <taxon>Craniata</taxon>
        <taxon>Vertebrata</taxon>
        <taxon>Euteleostomi</taxon>
        <taxon>Amphibia</taxon>
        <taxon>Batrachia</taxon>
        <taxon>Caudata</taxon>
        <taxon>Salamandroidea</taxon>
        <taxon>Salamandridae</taxon>
        <taxon>Pleurodelinae</taxon>
        <taxon>Pleurodeles</taxon>
    </lineage>
</organism>
<feature type="region of interest" description="Disordered" evidence="11">
    <location>
        <begin position="394"/>
        <end position="426"/>
    </location>
</feature>
<accession>A0AAV7NBP7</accession>
<evidence type="ECO:0000256" key="6">
    <source>
        <dbReference type="ARBA" id="ARBA00022989"/>
    </source>
</evidence>
<dbReference type="InterPro" id="IPR008664">
    <property type="entry name" value="LISCH7"/>
</dbReference>
<dbReference type="GO" id="GO:0031016">
    <property type="term" value="P:pancreas development"/>
    <property type="evidence" value="ECO:0007669"/>
    <property type="project" value="TreeGrafter"/>
</dbReference>
<dbReference type="PANTHER" id="PTHR15923:SF0">
    <property type="entry name" value="IMMUNOGLOBULIN-LIKE DOMAIN-CONTAINING RECEPTOR 2"/>
    <property type="match status" value="1"/>
</dbReference>
<comment type="similarity">
    <text evidence="2">Belongs to the immunoglobulin superfamily. LISCH7 family.</text>
</comment>
<dbReference type="GO" id="GO:0012505">
    <property type="term" value="C:endomembrane system"/>
    <property type="evidence" value="ECO:0007669"/>
    <property type="project" value="UniProtKB-SubCell"/>
</dbReference>
<protein>
    <recommendedName>
        <fullName evidence="12">Ig-like domain-containing protein</fullName>
    </recommendedName>
</protein>
<feature type="region of interest" description="Disordered" evidence="11">
    <location>
        <begin position="489"/>
        <end position="583"/>
    </location>
</feature>
<evidence type="ECO:0000256" key="7">
    <source>
        <dbReference type="ARBA" id="ARBA00023136"/>
    </source>
</evidence>
<dbReference type="AlphaFoldDB" id="A0AAV7NBP7"/>
<keyword evidence="6" id="KW-1133">Transmembrane helix</keyword>
<evidence type="ECO:0000256" key="1">
    <source>
        <dbReference type="ARBA" id="ARBA00004435"/>
    </source>
</evidence>
<dbReference type="EMBL" id="JANPWB010000012">
    <property type="protein sequence ID" value="KAJ1112567.1"/>
    <property type="molecule type" value="Genomic_DNA"/>
</dbReference>